<feature type="transmembrane region" description="Helical" evidence="1">
    <location>
        <begin position="273"/>
        <end position="293"/>
    </location>
</feature>
<feature type="transmembrane region" description="Helical" evidence="1">
    <location>
        <begin position="120"/>
        <end position="142"/>
    </location>
</feature>
<evidence type="ECO:0000313" key="3">
    <source>
        <dbReference type="Proteomes" id="UP000548707"/>
    </source>
</evidence>
<feature type="transmembrane region" description="Helical" evidence="1">
    <location>
        <begin position="154"/>
        <end position="176"/>
    </location>
</feature>
<evidence type="ECO:0008006" key="4">
    <source>
        <dbReference type="Google" id="ProtNLM"/>
    </source>
</evidence>
<keyword evidence="1" id="KW-0812">Transmembrane</keyword>
<feature type="transmembrane region" description="Helical" evidence="1">
    <location>
        <begin position="380"/>
        <end position="402"/>
    </location>
</feature>
<accession>A0AB36D4E5</accession>
<feature type="transmembrane region" description="Helical" evidence="1">
    <location>
        <begin position="65"/>
        <end position="85"/>
    </location>
</feature>
<feature type="transmembrane region" description="Helical" evidence="1">
    <location>
        <begin position="409"/>
        <end position="425"/>
    </location>
</feature>
<evidence type="ECO:0000313" key="2">
    <source>
        <dbReference type="EMBL" id="NMZ83072.1"/>
    </source>
</evidence>
<dbReference type="AlphaFoldDB" id="A0AB36D4E5"/>
<proteinExistence type="predicted"/>
<name>A0AB36D4E5_9PSED</name>
<keyword evidence="1" id="KW-0472">Membrane</keyword>
<feature type="transmembrane region" description="Helical" evidence="1">
    <location>
        <begin position="226"/>
        <end position="243"/>
    </location>
</feature>
<feature type="transmembrane region" description="Helical" evidence="1">
    <location>
        <begin position="431"/>
        <end position="449"/>
    </location>
</feature>
<sequence length="458" mass="50746">MQDTPLAKSIGACLLISSSLRSLCKSRLVLLACMLLYAYSLYFAHAEYLSNVQFMWGFKVPSVDIYRVVVAVIFIAVPSCLLPSSISKPSSLFVFVTFLFVYVPSIVITVGNYTDSLDTYGSLLMAFCAGFSIVCLSSNVIGAEESSRKDVPSFYLGLGMLMVWLVFCAVLLNTYLPMMNFVGLDDIYQQRELGAATSLFMGYVQVYFAYMISPFLLSYGLLKKNVLYMIVAVVGFLIMFMITAERTVMLLPFVIFIVYMVCAKGLNSYKHVCIFVIFSSLLNFVISFFYLNSDVVDKLGFYFLTRTMALPGILFSQYYDLFSKLGFTYWSHVTGLGALVGVPDAYADDAKWPMLGKIVAERVIGVESNSNASLFATDGAAAFGAVGVFVICVIFSLWLIVLDSVGNRWNRAFVISALFPVSYALTNGSFFTILSSFGGLLWVVLLLAASRKNKFQQT</sequence>
<protein>
    <recommendedName>
        <fullName evidence="4">Oligosaccharide repeat unit polymerase</fullName>
    </recommendedName>
</protein>
<dbReference type="Proteomes" id="UP000548707">
    <property type="component" value="Unassembled WGS sequence"/>
</dbReference>
<feature type="transmembrane region" description="Helical" evidence="1">
    <location>
        <begin position="28"/>
        <end position="45"/>
    </location>
</feature>
<feature type="transmembrane region" description="Helical" evidence="1">
    <location>
        <begin position="249"/>
        <end position="266"/>
    </location>
</feature>
<gene>
    <name evidence="2" type="ORF">HBO26_27635</name>
</gene>
<comment type="caution">
    <text evidence="2">The sequence shown here is derived from an EMBL/GenBank/DDBJ whole genome shotgun (WGS) entry which is preliminary data.</text>
</comment>
<organism evidence="2 3">
    <name type="scientific">Pseudomonas mandelii</name>
    <dbReference type="NCBI Taxonomy" id="75612"/>
    <lineage>
        <taxon>Bacteria</taxon>
        <taxon>Pseudomonadati</taxon>
        <taxon>Pseudomonadota</taxon>
        <taxon>Gammaproteobacteria</taxon>
        <taxon>Pseudomonadales</taxon>
        <taxon>Pseudomonadaceae</taxon>
        <taxon>Pseudomonas</taxon>
    </lineage>
</organism>
<evidence type="ECO:0000256" key="1">
    <source>
        <dbReference type="SAM" id="Phobius"/>
    </source>
</evidence>
<feature type="transmembrane region" description="Helical" evidence="1">
    <location>
        <begin position="196"/>
        <end position="219"/>
    </location>
</feature>
<keyword evidence="1" id="KW-1133">Transmembrane helix</keyword>
<feature type="transmembrane region" description="Helical" evidence="1">
    <location>
        <begin position="299"/>
        <end position="315"/>
    </location>
</feature>
<feature type="transmembrane region" description="Helical" evidence="1">
    <location>
        <begin position="327"/>
        <end position="346"/>
    </location>
</feature>
<reference evidence="2 3" key="1">
    <citation type="journal article" date="2020" name="Front. Microbiol.">
        <title>Genetic Organization of the aprX-lipA2 Operon Affects the Proteolytic Potential of Pseudomonas Species in Milk.</title>
        <authorList>
            <person name="Maier C."/>
            <person name="Huptas C."/>
            <person name="von Neubeck M."/>
            <person name="Scherer S."/>
            <person name="Wenning M."/>
            <person name="Lucking G."/>
        </authorList>
    </citation>
    <scope>NUCLEOTIDE SEQUENCE [LARGE SCALE GENOMIC DNA]</scope>
    <source>
        <strain evidence="2 3">WS 5114</strain>
    </source>
</reference>
<dbReference type="EMBL" id="JAAQXV010000012">
    <property type="protein sequence ID" value="NMZ83072.1"/>
    <property type="molecule type" value="Genomic_DNA"/>
</dbReference>
<dbReference type="RefSeq" id="WP_146012947.1">
    <property type="nucleotide sequence ID" value="NZ_JAAQXV010000012.1"/>
</dbReference>
<feature type="transmembrane region" description="Helical" evidence="1">
    <location>
        <begin position="92"/>
        <end position="114"/>
    </location>
</feature>